<protein>
    <recommendedName>
        <fullName evidence="1">MCMDC2 N-terminal domain-containing protein</fullName>
    </recommendedName>
</protein>
<feature type="domain" description="MCMDC2 N-terminal" evidence="1">
    <location>
        <begin position="1"/>
        <end position="89"/>
    </location>
</feature>
<keyword evidence="3" id="KW-1185">Reference proteome</keyword>
<dbReference type="Pfam" id="PF26063">
    <property type="entry name" value="MCMDC2_N"/>
    <property type="match status" value="1"/>
</dbReference>
<dbReference type="AlphaFoldDB" id="A0A821SFD5"/>
<dbReference type="EMBL" id="CAJOBZ010000018">
    <property type="protein sequence ID" value="CAF4856964.1"/>
    <property type="molecule type" value="Genomic_DNA"/>
</dbReference>
<dbReference type="Proteomes" id="UP000663880">
    <property type="component" value="Unassembled WGS sequence"/>
</dbReference>
<dbReference type="OrthoDB" id="2015372at2759"/>
<name>A0A821SFD5_9NEOP</name>
<evidence type="ECO:0000313" key="3">
    <source>
        <dbReference type="Proteomes" id="UP000663880"/>
    </source>
</evidence>
<comment type="caution">
    <text evidence="2">The sequence shown here is derived from an EMBL/GenBank/DDBJ whole genome shotgun (WGS) entry which is preliminary data.</text>
</comment>
<evidence type="ECO:0000259" key="1">
    <source>
        <dbReference type="Pfam" id="PF26063"/>
    </source>
</evidence>
<reference evidence="2" key="1">
    <citation type="submission" date="2021-02" db="EMBL/GenBank/DDBJ databases">
        <authorList>
            <person name="Steward A R."/>
        </authorList>
    </citation>
    <scope>NUCLEOTIDE SEQUENCE</scope>
</reference>
<dbReference type="InterPro" id="IPR058769">
    <property type="entry name" value="MCMDC2_N"/>
</dbReference>
<gene>
    <name evidence="2" type="ORF">PMACD_LOCUS7564</name>
</gene>
<proteinExistence type="predicted"/>
<sequence length="554" mass="61528">MKTSICDYLDHLNNETIVRFPPLRFLLKLDVMDLCDAFPELGDLIHNEPVKFNNICNKIFFACLKSTENVYTQTIQASQVAVTIRLKSLPRVLSRSTSQSRCGNVVTHFGLLLNISKLTSNVFHSVWSCPEECDGNELILHYIPKASPKCSLCKSTMFENSGLRRCGEQVIATFKLKNTLLCKRFTIIDDLIPLLQLGSTYFIHTVVLKQTVAVWSLEEHIMLHVPQTFSAPSDIKDLFEACDGCPLRFIYCLASSIGVNVCPINCFMNAKINLLLSLSSLKAHLCTGSAIIHFLAAGSDTGYVAELMRRAALLADRHTSLGLSNTVVETALIASSGGVCVMPFPLKVYNQKQINALMSSIETGDINLEVGKCKLKCAVWAQGMDLKKNTLCNIGGVFGLISRGDNQEDEDDLADFTFQAAMEPAKTTKEELQALKDLSNYIDLVAGYTVIVTEETENVLRNYFLAARKEKPKTVSVKCMEALVAVCMTSARLCRRNATNINDAVFAIWLHVSGLPSPRFAPEEYLETPANIKKFDKVIKLFVGWLEQFTGPIY</sequence>
<dbReference type="InterPro" id="IPR027417">
    <property type="entry name" value="P-loop_NTPase"/>
</dbReference>
<organism evidence="2 3">
    <name type="scientific">Pieris macdunnoughi</name>
    <dbReference type="NCBI Taxonomy" id="345717"/>
    <lineage>
        <taxon>Eukaryota</taxon>
        <taxon>Metazoa</taxon>
        <taxon>Ecdysozoa</taxon>
        <taxon>Arthropoda</taxon>
        <taxon>Hexapoda</taxon>
        <taxon>Insecta</taxon>
        <taxon>Pterygota</taxon>
        <taxon>Neoptera</taxon>
        <taxon>Endopterygota</taxon>
        <taxon>Lepidoptera</taxon>
        <taxon>Glossata</taxon>
        <taxon>Ditrysia</taxon>
        <taxon>Papilionoidea</taxon>
        <taxon>Pieridae</taxon>
        <taxon>Pierinae</taxon>
        <taxon>Pieris</taxon>
    </lineage>
</organism>
<evidence type="ECO:0000313" key="2">
    <source>
        <dbReference type="EMBL" id="CAF4856964.1"/>
    </source>
</evidence>
<accession>A0A821SFD5</accession>
<dbReference type="Gene3D" id="3.40.50.300">
    <property type="entry name" value="P-loop containing nucleotide triphosphate hydrolases"/>
    <property type="match status" value="1"/>
</dbReference>